<organism evidence="7 8">
    <name type="scientific">Oncorhynchus mykiss</name>
    <name type="common">Rainbow trout</name>
    <name type="synonym">Salmo gairdneri</name>
    <dbReference type="NCBI Taxonomy" id="8022"/>
    <lineage>
        <taxon>Eukaryota</taxon>
        <taxon>Metazoa</taxon>
        <taxon>Chordata</taxon>
        <taxon>Craniata</taxon>
        <taxon>Vertebrata</taxon>
        <taxon>Euteleostomi</taxon>
        <taxon>Actinopterygii</taxon>
        <taxon>Neopterygii</taxon>
        <taxon>Teleostei</taxon>
        <taxon>Protacanthopterygii</taxon>
        <taxon>Salmoniformes</taxon>
        <taxon>Salmonidae</taxon>
        <taxon>Salmoninae</taxon>
        <taxon>Oncorhynchus</taxon>
    </lineage>
</organism>
<evidence type="ECO:0000313" key="8">
    <source>
        <dbReference type="Proteomes" id="UP000193380"/>
    </source>
</evidence>
<evidence type="ECO:0000256" key="1">
    <source>
        <dbReference type="ARBA" id="ARBA00004651"/>
    </source>
</evidence>
<keyword evidence="6" id="KW-0472">Membrane</keyword>
<comment type="similarity">
    <text evidence="2">Belongs to the TMEM8 family.</text>
</comment>
<evidence type="ECO:0000256" key="2">
    <source>
        <dbReference type="ARBA" id="ARBA00005542"/>
    </source>
</evidence>
<evidence type="ECO:0000256" key="4">
    <source>
        <dbReference type="ARBA" id="ARBA00022692"/>
    </source>
</evidence>
<dbReference type="Proteomes" id="UP000193380">
    <property type="component" value="Unassembled WGS sequence"/>
</dbReference>
<keyword evidence="5" id="KW-1133">Transmembrane helix</keyword>
<proteinExistence type="inferred from homology"/>
<reference evidence="7" key="1">
    <citation type="journal article" date="2014" name="Nat. Commun.">
        <title>The rainbow trout genome provides novel insights into evolution after whole-genome duplication in vertebrates.</title>
        <authorList>
            <person name="Berthelot C."/>
            <person name="Brunet F."/>
            <person name="Chalopin D."/>
            <person name="Juanchich A."/>
            <person name="Bernard M."/>
            <person name="Noel B."/>
            <person name="Bento P."/>
            <person name="Da Silva C."/>
            <person name="Labadie K."/>
            <person name="Alberti A."/>
            <person name="Aury J.M."/>
            <person name="Louis A."/>
            <person name="Dehais P."/>
            <person name="Bardou P."/>
            <person name="Montfort J."/>
            <person name="Klopp C."/>
            <person name="Cabau C."/>
            <person name="Gaspin C."/>
            <person name="Thorgaard G.H."/>
            <person name="Boussaha M."/>
            <person name="Quillet E."/>
            <person name="Guyomard R."/>
            <person name="Galiana D."/>
            <person name="Bobe J."/>
            <person name="Volff J.N."/>
            <person name="Genet C."/>
            <person name="Wincker P."/>
            <person name="Jaillon O."/>
            <person name="Roest Crollius H."/>
            <person name="Guiguen Y."/>
        </authorList>
    </citation>
    <scope>NUCLEOTIDE SEQUENCE [LARGE SCALE GENOMIC DNA]</scope>
</reference>
<keyword evidence="4" id="KW-0812">Transmembrane</keyword>
<accession>A0A060Z0S1</accession>
<dbReference type="AlphaFoldDB" id="A0A060Z0S1"/>
<evidence type="ECO:0000256" key="3">
    <source>
        <dbReference type="ARBA" id="ARBA00022475"/>
    </source>
</evidence>
<evidence type="ECO:0000313" key="7">
    <source>
        <dbReference type="EMBL" id="CDQ97621.1"/>
    </source>
</evidence>
<dbReference type="EMBL" id="FR932120">
    <property type="protein sequence ID" value="CDQ97621.1"/>
    <property type="molecule type" value="Genomic_DNA"/>
</dbReference>
<dbReference type="PANTHER" id="PTHR14319">
    <property type="entry name" value="FIVE-SPAN TRANSMEMBRANE PROTEIN M83"/>
    <property type="match status" value="1"/>
</dbReference>
<dbReference type="PaxDb" id="8022-A0A060Z0S1"/>
<evidence type="ECO:0000256" key="6">
    <source>
        <dbReference type="ARBA" id="ARBA00023136"/>
    </source>
</evidence>
<sequence length="84" mass="9327">MFVIVSRYFRAGAPPVINPLHTRFPQDTIVPGSFAVTLTWTLPNRTTGVFNVTSPLPGDWFLAAHLPKDEGKISVKVSLDEWTC</sequence>
<keyword evidence="3" id="KW-1003">Cell membrane</keyword>
<gene>
    <name evidence="7" type="ORF">GSONMT00001130001</name>
</gene>
<dbReference type="STRING" id="8022.A0A060Z0S1"/>
<evidence type="ECO:0000256" key="5">
    <source>
        <dbReference type="ARBA" id="ARBA00022989"/>
    </source>
</evidence>
<comment type="subcellular location">
    <subcellularLocation>
        <location evidence="1">Cell membrane</location>
        <topology evidence="1">Multi-pass membrane protein</topology>
    </subcellularLocation>
</comment>
<name>A0A060Z0S1_ONCMY</name>
<dbReference type="InterPro" id="IPR021910">
    <property type="entry name" value="NGX6/PGAP6/MYMK"/>
</dbReference>
<reference evidence="7" key="2">
    <citation type="submission" date="2014-03" db="EMBL/GenBank/DDBJ databases">
        <authorList>
            <person name="Genoscope - CEA"/>
        </authorList>
    </citation>
    <scope>NUCLEOTIDE SEQUENCE</scope>
</reference>
<dbReference type="GO" id="GO:0005886">
    <property type="term" value="C:plasma membrane"/>
    <property type="evidence" value="ECO:0007669"/>
    <property type="project" value="UniProtKB-SubCell"/>
</dbReference>
<protein>
    <submittedName>
        <fullName evidence="7">Uncharacterized protein</fullName>
    </submittedName>
</protein>
<dbReference type="PANTHER" id="PTHR14319:SF6">
    <property type="entry name" value="TRANSMEMBRANE PROTEIN 8B"/>
    <property type="match status" value="1"/>
</dbReference>